<dbReference type="KEGG" id="mfc:BRM9_0908"/>
<evidence type="ECO:0000313" key="4">
    <source>
        <dbReference type="Proteomes" id="UP000029661"/>
    </source>
</evidence>
<dbReference type="PATRIC" id="fig|2162.10.peg.2040"/>
<feature type="domain" description="Putative cytidyltransferase-related C-terminal region" evidence="1">
    <location>
        <begin position="159"/>
        <end position="362"/>
    </location>
</feature>
<dbReference type="Gene3D" id="3.40.50.620">
    <property type="entry name" value="HUPs"/>
    <property type="match status" value="1"/>
</dbReference>
<dbReference type="SUPFAM" id="SSF52374">
    <property type="entry name" value="Nucleotidylyl transferase"/>
    <property type="match status" value="1"/>
</dbReference>
<organism evidence="2 4">
    <name type="scientific">Methanobacterium formicicum</name>
    <dbReference type="NCBI Taxonomy" id="2162"/>
    <lineage>
        <taxon>Archaea</taxon>
        <taxon>Methanobacteriati</taxon>
        <taxon>Methanobacteriota</taxon>
        <taxon>Methanomada group</taxon>
        <taxon>Methanobacteria</taxon>
        <taxon>Methanobacteriales</taxon>
        <taxon>Methanobacteriaceae</taxon>
        <taxon>Methanobacterium</taxon>
    </lineage>
</organism>
<dbReference type="Proteomes" id="UP000029661">
    <property type="component" value="Chromosome"/>
</dbReference>
<gene>
    <name evidence="2" type="ORF">BRM9_0908</name>
    <name evidence="3" type="ORF">MB9_1962</name>
</gene>
<dbReference type="STRING" id="2162.BRM9_0908"/>
<evidence type="ECO:0000259" key="1">
    <source>
        <dbReference type="Pfam" id="PF16581"/>
    </source>
</evidence>
<proteinExistence type="predicted"/>
<dbReference type="InterPro" id="IPR008513">
    <property type="entry name" value="tRNA(Met)_cyd_acetate_ligase"/>
</dbReference>
<dbReference type="EMBL" id="CP006933">
    <property type="protein sequence ID" value="AIS31725.1"/>
    <property type="molecule type" value="Genomic_DNA"/>
</dbReference>
<protein>
    <submittedName>
        <fullName evidence="3">UPF0348 protein</fullName>
    </submittedName>
</protein>
<dbReference type="AlphaFoldDB" id="A0A089ZFI5"/>
<dbReference type="PANTHER" id="PTHR37825">
    <property type="entry name" value="TRNA(MET) CYTIDINE ACETATE LIGASE"/>
    <property type="match status" value="1"/>
</dbReference>
<dbReference type="Proteomes" id="UP000062768">
    <property type="component" value="Chromosome I"/>
</dbReference>
<dbReference type="Pfam" id="PF16581">
    <property type="entry name" value="HIGH_NTase1_ass"/>
    <property type="match status" value="1"/>
</dbReference>
<dbReference type="InterPro" id="IPR014729">
    <property type="entry name" value="Rossmann-like_a/b/a_fold"/>
</dbReference>
<keyword evidence="5" id="KW-1185">Reference proteome</keyword>
<evidence type="ECO:0000313" key="5">
    <source>
        <dbReference type="Proteomes" id="UP000062768"/>
    </source>
</evidence>
<evidence type="ECO:0000313" key="3">
    <source>
        <dbReference type="EMBL" id="CEL25589.1"/>
    </source>
</evidence>
<name>A0A089ZFI5_METFO</name>
<accession>A0A089ZFI5</accession>
<dbReference type="PANTHER" id="PTHR37825:SF1">
    <property type="entry name" value="TRNA(MET) CYTIDINE ACETATE LIGASE"/>
    <property type="match status" value="1"/>
</dbReference>
<sequence>MKPIVSGDAMSSVETLVKEIIARDRKTFLEDVRILSKYPKSKSNFGDFESDSPDVKILADFTEYNPLHKGHLHCLLEAKKHVPEGIFVAVVPGLFERSGRGIPYIMTRQARAEAAIAVGADIVVEGPPMGIMGSGQYSLCLAKTFQALEADYIPRGYKPDPDFEILLKRIGKGQGIAPKPYRMVDMDSGEVLLKGKLNEDNYVIVSLSKSLTKIGFDFKDKFIFVPRREGVSGTIIREAVVSGVLESAKEMLPPETIKILQREIDGDRAPLHQLRDEETILFTANKATVPDLKSLSLIDERTIENIINQRPFTTIDEIKTCIARGFSRHHVQRVLSSLEARVDKDTMHRYIENYPPTIRILNYKNKEVLREFKKRLSHRRLEICQ</sequence>
<dbReference type="InterPro" id="IPR032266">
    <property type="entry name" value="HIGH_NTase1_ass"/>
</dbReference>
<reference evidence="2" key="1">
    <citation type="submission" date="2013-12" db="EMBL/GenBank/DDBJ databases">
        <title>The complete genome sequence of Methanobacterium sp. BRM9.</title>
        <authorList>
            <consortium name="Pastoral Greenhouse Gas Research Consortium"/>
            <person name="Kelly W.J."/>
            <person name="Leahy S.C."/>
            <person name="Perry R."/>
            <person name="Li D."/>
            <person name="Altermann E."/>
            <person name="Lambie S.C."/>
            <person name="Attwood G.T."/>
        </authorList>
    </citation>
    <scope>NUCLEOTIDE SEQUENCE [LARGE SCALE GENOMIC DNA]</scope>
    <source>
        <strain evidence="2">BRM9</strain>
    </source>
</reference>
<dbReference type="Gene3D" id="1.20.58.620">
    <property type="match status" value="1"/>
</dbReference>
<dbReference type="Pfam" id="PF05636">
    <property type="entry name" value="HIGH_NTase1"/>
    <property type="match status" value="1"/>
</dbReference>
<evidence type="ECO:0000313" key="2">
    <source>
        <dbReference type="EMBL" id="AIS31725.1"/>
    </source>
</evidence>
<reference evidence="3" key="2">
    <citation type="submission" date="2014-09" db="EMBL/GenBank/DDBJ databases">
        <authorList>
            <person name="Bishop-Lilly K.A."/>
            <person name="Broomall S.M."/>
            <person name="Chain P.S."/>
            <person name="Chertkov O."/>
            <person name="Coyne S.R."/>
            <person name="Daligault H.E."/>
            <person name="Davenport K.W."/>
            <person name="Erkkila T."/>
            <person name="Frey K.G."/>
            <person name="Gibbons H.S."/>
            <person name="Gu W."/>
            <person name="Jaissle J."/>
            <person name="Johnson S.L."/>
            <person name="Koroleva G.I."/>
            <person name="Ladner J.T."/>
            <person name="Lo C.-C."/>
            <person name="Minogue T.D."/>
            <person name="Munk C."/>
            <person name="Palacios G.F."/>
            <person name="Redden C.L."/>
            <person name="Rosenzweig C.N."/>
            <person name="Scholz M.B."/>
            <person name="Teshima H."/>
            <person name="Xu Y."/>
        </authorList>
    </citation>
    <scope>NUCLEOTIDE SEQUENCE</scope>
    <source>
        <strain evidence="3">Mb9</strain>
    </source>
</reference>
<dbReference type="EMBL" id="LN734822">
    <property type="protein sequence ID" value="CEL25589.1"/>
    <property type="molecule type" value="Genomic_DNA"/>
</dbReference>